<dbReference type="Gramene" id="A09p63880.2_BraZ1">
    <property type="protein sequence ID" value="A09p63880.2_BraZ1.CDS.1"/>
    <property type="gene ID" value="A09g63880.2_BraZ1"/>
</dbReference>
<reference evidence="2" key="1">
    <citation type="submission" date="2018-11" db="EMBL/GenBank/DDBJ databases">
        <authorList>
            <consortium name="Genoscope - CEA"/>
            <person name="William W."/>
        </authorList>
    </citation>
    <scope>NUCLEOTIDE SEQUENCE</scope>
</reference>
<dbReference type="Proteomes" id="UP000694005">
    <property type="component" value="Chromosome A09"/>
</dbReference>
<evidence type="ECO:0000313" key="1">
    <source>
        <dbReference type="EMBL" id="CAG7865921.1"/>
    </source>
</evidence>
<protein>
    <submittedName>
        <fullName evidence="1">Uncharacterized protein</fullName>
    </submittedName>
</protein>
<accession>A0A3P5Y6E4</accession>
<gene>
    <name evidence="2" type="ORF">BRAA09T40568Z</name>
    <name evidence="1" type="ORF">BRAPAZ1V2_A09P63880.2</name>
</gene>
<dbReference type="EMBL" id="LR031568">
    <property type="protein sequence ID" value="VDC62957.1"/>
    <property type="molecule type" value="Genomic_DNA"/>
</dbReference>
<sequence length="77" mass="9070">MLSSTFVYKHVSCLCFSVCQESRHWLMQPRDFLWRSRVADQPIFRSQIIVVEAGSSIQLSWRSFTLMGFSITSVFFR</sequence>
<dbReference type="EMBL" id="LS974625">
    <property type="protein sequence ID" value="CAG7865921.1"/>
    <property type="molecule type" value="Genomic_DNA"/>
</dbReference>
<proteinExistence type="predicted"/>
<name>A0A3P5Y6E4_BRACM</name>
<organism evidence="2">
    <name type="scientific">Brassica campestris</name>
    <name type="common">Field mustard</name>
    <dbReference type="NCBI Taxonomy" id="3711"/>
    <lineage>
        <taxon>Eukaryota</taxon>
        <taxon>Viridiplantae</taxon>
        <taxon>Streptophyta</taxon>
        <taxon>Embryophyta</taxon>
        <taxon>Tracheophyta</taxon>
        <taxon>Spermatophyta</taxon>
        <taxon>Magnoliopsida</taxon>
        <taxon>eudicotyledons</taxon>
        <taxon>Gunneridae</taxon>
        <taxon>Pentapetalae</taxon>
        <taxon>rosids</taxon>
        <taxon>malvids</taxon>
        <taxon>Brassicales</taxon>
        <taxon>Brassicaceae</taxon>
        <taxon>Brassiceae</taxon>
        <taxon>Brassica</taxon>
    </lineage>
</organism>
<dbReference type="AlphaFoldDB" id="A0A3P5Y6E4"/>
<evidence type="ECO:0000313" key="2">
    <source>
        <dbReference type="EMBL" id="VDC62957.1"/>
    </source>
</evidence>